<organism evidence="2 3">
    <name type="scientific">Reticulomyxa filosa</name>
    <dbReference type="NCBI Taxonomy" id="46433"/>
    <lineage>
        <taxon>Eukaryota</taxon>
        <taxon>Sar</taxon>
        <taxon>Rhizaria</taxon>
        <taxon>Retaria</taxon>
        <taxon>Foraminifera</taxon>
        <taxon>Monothalamids</taxon>
        <taxon>Reticulomyxidae</taxon>
        <taxon>Reticulomyxa</taxon>
    </lineage>
</organism>
<evidence type="ECO:0000313" key="3">
    <source>
        <dbReference type="Proteomes" id="UP000023152"/>
    </source>
</evidence>
<comment type="caution">
    <text evidence="2">The sequence shown here is derived from an EMBL/GenBank/DDBJ whole genome shotgun (WGS) entry which is preliminary data.</text>
</comment>
<evidence type="ECO:0000313" key="2">
    <source>
        <dbReference type="EMBL" id="ETO24417.1"/>
    </source>
</evidence>
<protein>
    <submittedName>
        <fullName evidence="2">Uncharacterized protein</fullName>
    </submittedName>
</protein>
<sequence length="133" mass="15136">EEEEEEEDDDDKASEESISATTKIGNDEQEQEQKKNNVNENPSHTLSHIPETNLNNKTMPRNKRVQVMISKIKVNGKHSRRSKKEHSKKTHTHTHTHTHSNSQRSTSVPSDFPVILPPSTKSSAGLFLQYPNE</sequence>
<name>X6NGF0_RETFI</name>
<dbReference type="EMBL" id="ASPP01009229">
    <property type="protein sequence ID" value="ETO24417.1"/>
    <property type="molecule type" value="Genomic_DNA"/>
</dbReference>
<feature type="region of interest" description="Disordered" evidence="1">
    <location>
        <begin position="1"/>
        <end position="133"/>
    </location>
</feature>
<dbReference type="Proteomes" id="UP000023152">
    <property type="component" value="Unassembled WGS sequence"/>
</dbReference>
<feature type="compositionally biased region" description="Acidic residues" evidence="1">
    <location>
        <begin position="1"/>
        <end position="13"/>
    </location>
</feature>
<keyword evidence="3" id="KW-1185">Reference proteome</keyword>
<feature type="non-terminal residue" evidence="2">
    <location>
        <position position="1"/>
    </location>
</feature>
<proteinExistence type="predicted"/>
<dbReference type="AlphaFoldDB" id="X6NGF0"/>
<feature type="compositionally biased region" description="Polar residues" evidence="1">
    <location>
        <begin position="42"/>
        <end position="59"/>
    </location>
</feature>
<gene>
    <name evidence="2" type="ORF">RFI_12741</name>
</gene>
<feature type="compositionally biased region" description="Basic residues" evidence="1">
    <location>
        <begin position="74"/>
        <end position="98"/>
    </location>
</feature>
<reference evidence="2 3" key="1">
    <citation type="journal article" date="2013" name="Curr. Biol.">
        <title>The Genome of the Foraminiferan Reticulomyxa filosa.</title>
        <authorList>
            <person name="Glockner G."/>
            <person name="Hulsmann N."/>
            <person name="Schleicher M."/>
            <person name="Noegel A.A."/>
            <person name="Eichinger L."/>
            <person name="Gallinger C."/>
            <person name="Pawlowski J."/>
            <person name="Sierra R."/>
            <person name="Euteneuer U."/>
            <person name="Pillet L."/>
            <person name="Moustafa A."/>
            <person name="Platzer M."/>
            <person name="Groth M."/>
            <person name="Szafranski K."/>
            <person name="Schliwa M."/>
        </authorList>
    </citation>
    <scope>NUCLEOTIDE SEQUENCE [LARGE SCALE GENOMIC DNA]</scope>
</reference>
<evidence type="ECO:0000256" key="1">
    <source>
        <dbReference type="SAM" id="MobiDB-lite"/>
    </source>
</evidence>
<accession>X6NGF0</accession>